<dbReference type="InterPro" id="IPR002933">
    <property type="entry name" value="Peptidase_M20"/>
</dbReference>
<keyword evidence="6" id="KW-0862">Zinc</keyword>
<name>A0ABS4K0Z0_9CLOT</name>
<keyword evidence="7" id="KW-0224">Dipeptidase</keyword>
<keyword evidence="4" id="KW-0479">Metal-binding</keyword>
<comment type="cofactor">
    <cofactor evidence="1">
        <name>Zn(2+)</name>
        <dbReference type="ChEBI" id="CHEBI:29105"/>
    </cofactor>
</comment>
<proteinExistence type="inferred from homology"/>
<comment type="similarity">
    <text evidence="2">Belongs to the peptidase M20A family.</text>
</comment>
<dbReference type="SUPFAM" id="SSF55031">
    <property type="entry name" value="Bacterial exopeptidase dimerisation domain"/>
    <property type="match status" value="1"/>
</dbReference>
<sequence length="463" mass="50936">MDLNLRIDEMREDIIRTTQELVRIKSLEGEPKPGMPFGEDVAKALQCALDNAEKLGLKTVNVDGYVGYAEIGEGEDYVAALGHLDIVPEGDGWIHPPYGGEIHDDKIFGRGTLDDKGPIVACLYGLKAIKDSNLPLSKRIRVIFGTNEETGSNELHYYLQKEKPPVAAFTPDANFPIINGEKGITTFNIVKDVKVMPQGDYAVEYLRGGVAPNMVPDYAEALVVTTNTMDLVDKLNGFAKVNGYDMKAEVNENKVTIKSVGVSAHGSTPELGKNAIMQIITFLNELTLGDDCISTAIKFLANYIGMELHGESFGVLLEDKDSGKLSFNLGKINIDGSKIVVTLNLRYPVTKTLEDMMTPFNRTIENTGFTIENFTHQEPLYFSPDNPLVKTLQKVYSEQTGKEGTLISIGGGTYAKEMPNTLAFGPTFPGDPDVIHKPNEYVVIEDLIQMTKIYTHALYELAK</sequence>
<protein>
    <submittedName>
        <fullName evidence="9">Succinyl-diaminopimelate desuccinylase</fullName>
        <ecNumber evidence="9">3.5.1.18</ecNumber>
    </submittedName>
</protein>
<evidence type="ECO:0000256" key="7">
    <source>
        <dbReference type="ARBA" id="ARBA00022997"/>
    </source>
</evidence>
<dbReference type="Pfam" id="PF01546">
    <property type="entry name" value="Peptidase_M20"/>
    <property type="match status" value="1"/>
</dbReference>
<dbReference type="RefSeq" id="WP_021284383.1">
    <property type="nucleotide sequence ID" value="NZ_JAGGLL010000007.1"/>
</dbReference>
<keyword evidence="3" id="KW-0645">Protease</keyword>
<evidence type="ECO:0000313" key="9">
    <source>
        <dbReference type="EMBL" id="MBP2021444.1"/>
    </source>
</evidence>
<dbReference type="GO" id="GO:0009014">
    <property type="term" value="F:succinyl-diaminopimelate desuccinylase activity"/>
    <property type="evidence" value="ECO:0007669"/>
    <property type="project" value="UniProtKB-EC"/>
</dbReference>
<dbReference type="PANTHER" id="PTHR43808">
    <property type="entry name" value="ACETYLORNITHINE DEACETYLASE"/>
    <property type="match status" value="1"/>
</dbReference>
<dbReference type="Proteomes" id="UP001519308">
    <property type="component" value="Unassembled WGS sequence"/>
</dbReference>
<evidence type="ECO:0000313" key="10">
    <source>
        <dbReference type="Proteomes" id="UP001519308"/>
    </source>
</evidence>
<dbReference type="InterPro" id="IPR010964">
    <property type="entry name" value="M20A_pepV-rel"/>
</dbReference>
<organism evidence="9 10">
    <name type="scientific">Clostridium punense</name>
    <dbReference type="NCBI Taxonomy" id="1054297"/>
    <lineage>
        <taxon>Bacteria</taxon>
        <taxon>Bacillati</taxon>
        <taxon>Bacillota</taxon>
        <taxon>Clostridia</taxon>
        <taxon>Eubacteriales</taxon>
        <taxon>Clostridiaceae</taxon>
        <taxon>Clostridium</taxon>
    </lineage>
</organism>
<dbReference type="Gene3D" id="3.40.630.10">
    <property type="entry name" value="Zn peptidases"/>
    <property type="match status" value="1"/>
</dbReference>
<evidence type="ECO:0000256" key="6">
    <source>
        <dbReference type="ARBA" id="ARBA00022833"/>
    </source>
</evidence>
<dbReference type="NCBIfam" id="TIGR01887">
    <property type="entry name" value="dipeptidaselike"/>
    <property type="match status" value="1"/>
</dbReference>
<evidence type="ECO:0000256" key="8">
    <source>
        <dbReference type="ARBA" id="ARBA00023049"/>
    </source>
</evidence>
<dbReference type="PANTHER" id="PTHR43808:SF31">
    <property type="entry name" value="N-ACETYL-L-CITRULLINE DEACETYLASE"/>
    <property type="match status" value="1"/>
</dbReference>
<dbReference type="SUPFAM" id="SSF53187">
    <property type="entry name" value="Zn-dependent exopeptidases"/>
    <property type="match status" value="1"/>
</dbReference>
<evidence type="ECO:0000256" key="1">
    <source>
        <dbReference type="ARBA" id="ARBA00001947"/>
    </source>
</evidence>
<dbReference type="NCBIfam" id="NF005591">
    <property type="entry name" value="PRK07318.1"/>
    <property type="match status" value="1"/>
</dbReference>
<keyword evidence="10" id="KW-1185">Reference proteome</keyword>
<keyword evidence="5 9" id="KW-0378">Hydrolase</keyword>
<evidence type="ECO:0000256" key="5">
    <source>
        <dbReference type="ARBA" id="ARBA00022801"/>
    </source>
</evidence>
<dbReference type="EMBL" id="JAGGLL010000007">
    <property type="protein sequence ID" value="MBP2021444.1"/>
    <property type="molecule type" value="Genomic_DNA"/>
</dbReference>
<dbReference type="CDD" id="cd03888">
    <property type="entry name" value="M20_PepV"/>
    <property type="match status" value="1"/>
</dbReference>
<evidence type="ECO:0000256" key="3">
    <source>
        <dbReference type="ARBA" id="ARBA00022670"/>
    </source>
</evidence>
<dbReference type="InterPro" id="IPR050072">
    <property type="entry name" value="Peptidase_M20A"/>
</dbReference>
<comment type="caution">
    <text evidence="9">The sequence shown here is derived from an EMBL/GenBank/DDBJ whole genome shotgun (WGS) entry which is preliminary data.</text>
</comment>
<dbReference type="EC" id="3.5.1.18" evidence="9"/>
<dbReference type="InterPro" id="IPR036264">
    <property type="entry name" value="Bact_exopeptidase_dim_dom"/>
</dbReference>
<evidence type="ECO:0000256" key="2">
    <source>
        <dbReference type="ARBA" id="ARBA00006247"/>
    </source>
</evidence>
<keyword evidence="8" id="KW-0482">Metalloprotease</keyword>
<reference evidence="9 10" key="1">
    <citation type="submission" date="2021-03" db="EMBL/GenBank/DDBJ databases">
        <title>Genomic Encyclopedia of Type Strains, Phase IV (KMG-IV): sequencing the most valuable type-strain genomes for metagenomic binning, comparative biology and taxonomic classification.</title>
        <authorList>
            <person name="Goeker M."/>
        </authorList>
    </citation>
    <scope>NUCLEOTIDE SEQUENCE [LARGE SCALE GENOMIC DNA]</scope>
    <source>
        <strain evidence="9 10">DSM 28650</strain>
    </source>
</reference>
<dbReference type="Gene3D" id="3.30.70.360">
    <property type="match status" value="2"/>
</dbReference>
<accession>A0ABS4K0Z0</accession>
<evidence type="ECO:0000256" key="4">
    <source>
        <dbReference type="ARBA" id="ARBA00022723"/>
    </source>
</evidence>
<gene>
    <name evidence="9" type="ORF">J2Z44_001240</name>
</gene>